<evidence type="ECO:0000313" key="1">
    <source>
        <dbReference type="RefSeq" id="XP_016476135.1"/>
    </source>
</evidence>
<protein>
    <recommendedName>
        <fullName evidence="2">Retrovirus-related Pol polyprotein from transposon TNT 1-94</fullName>
    </recommendedName>
</protein>
<name>A0A1S4AHF5_TOBAC</name>
<dbReference type="PANTHER" id="PTHR11439">
    <property type="entry name" value="GAG-POL-RELATED RETROTRANSPOSON"/>
    <property type="match status" value="1"/>
</dbReference>
<dbReference type="AlphaFoldDB" id="A0A1S4AHF5"/>
<dbReference type="PaxDb" id="4097-A0A1S4AHF5"/>
<gene>
    <name evidence="1" type="primary">LOC107797728</name>
</gene>
<proteinExistence type="predicted"/>
<accession>A0A1S4AHF5</accession>
<reference evidence="1" key="1">
    <citation type="submission" date="2025-08" db="UniProtKB">
        <authorList>
            <consortium name="RefSeq"/>
        </authorList>
    </citation>
    <scope>IDENTIFICATION</scope>
</reference>
<dbReference type="PANTHER" id="PTHR11439:SF486">
    <property type="entry name" value="RLK (RECEPTOR-LIKE KINASE) PROTEIN, PUTATIVE-RELATED"/>
    <property type="match status" value="1"/>
</dbReference>
<evidence type="ECO:0008006" key="2">
    <source>
        <dbReference type="Google" id="ProtNLM"/>
    </source>
</evidence>
<sequence length="152" mass="17496">MARTMLIDSGLAKNFWTEAVNTAIYLVNRGTIRSLLYLTASRPDIVFNMGLCVRFPSNSKESHLKATKRMLRSLKGMQDLVLYYPSGDSFNLIRIMSYLWGTRKQNSVALSTAETKYIVAASYYAQLLWIKQQLEDFRVNMHDEHRSDRCSA</sequence>
<dbReference type="OrthoDB" id="1406589at2759"/>
<organism evidence="1">
    <name type="scientific">Nicotiana tabacum</name>
    <name type="common">Common tobacco</name>
    <dbReference type="NCBI Taxonomy" id="4097"/>
    <lineage>
        <taxon>Eukaryota</taxon>
        <taxon>Viridiplantae</taxon>
        <taxon>Streptophyta</taxon>
        <taxon>Embryophyta</taxon>
        <taxon>Tracheophyta</taxon>
        <taxon>Spermatophyta</taxon>
        <taxon>Magnoliopsida</taxon>
        <taxon>eudicotyledons</taxon>
        <taxon>Gunneridae</taxon>
        <taxon>Pentapetalae</taxon>
        <taxon>asterids</taxon>
        <taxon>lamiids</taxon>
        <taxon>Solanales</taxon>
        <taxon>Solanaceae</taxon>
        <taxon>Nicotianoideae</taxon>
        <taxon>Nicotianeae</taxon>
        <taxon>Nicotiana</taxon>
    </lineage>
</organism>
<dbReference type="RefSeq" id="XP_016476135.1">
    <property type="nucleotide sequence ID" value="XM_016620649.1"/>
</dbReference>
<dbReference type="KEGG" id="nta:107797728"/>
<dbReference type="STRING" id="4097.A0A1S4AHF5"/>